<feature type="transmembrane region" description="Helical" evidence="8">
    <location>
        <begin position="151"/>
        <end position="169"/>
    </location>
</feature>
<dbReference type="PANTHER" id="PTHR30269:SF0">
    <property type="entry name" value="MEMBRANE TRANSPORTER PROTEIN YFCA-RELATED"/>
    <property type="match status" value="1"/>
</dbReference>
<evidence type="ECO:0000313" key="9">
    <source>
        <dbReference type="EMBL" id="MBB6347410.1"/>
    </source>
</evidence>
<comment type="similarity">
    <text evidence="2 8">Belongs to the 4-toluene sulfonate uptake permease (TSUP) (TC 2.A.102) family.</text>
</comment>
<proteinExistence type="inferred from homology"/>
<evidence type="ECO:0000256" key="8">
    <source>
        <dbReference type="RuleBase" id="RU363041"/>
    </source>
</evidence>
<comment type="subcellular location">
    <subcellularLocation>
        <location evidence="1 8">Cell membrane</location>
        <topology evidence="1 8">Multi-pass membrane protein</topology>
    </subcellularLocation>
</comment>
<name>A0A7X0C2M8_9ACTN</name>
<dbReference type="Proteomes" id="UP000583800">
    <property type="component" value="Unassembled WGS sequence"/>
</dbReference>
<gene>
    <name evidence="9" type="ORF">FHU36_003955</name>
</gene>
<feature type="transmembrane region" description="Helical" evidence="8">
    <location>
        <begin position="181"/>
        <end position="197"/>
    </location>
</feature>
<evidence type="ECO:0000256" key="2">
    <source>
        <dbReference type="ARBA" id="ARBA00009142"/>
    </source>
</evidence>
<dbReference type="InterPro" id="IPR052017">
    <property type="entry name" value="TSUP"/>
</dbReference>
<comment type="caution">
    <text evidence="9">The sequence shown here is derived from an EMBL/GenBank/DDBJ whole genome shotgun (WGS) entry which is preliminary data.</text>
</comment>
<reference evidence="9 10" key="1">
    <citation type="submission" date="2020-08" db="EMBL/GenBank/DDBJ databases">
        <title>Sequencing the genomes of 1000 actinobacteria strains.</title>
        <authorList>
            <person name="Klenk H.-P."/>
        </authorList>
    </citation>
    <scope>NUCLEOTIDE SEQUENCE [LARGE SCALE GENOMIC DNA]</scope>
    <source>
        <strain evidence="9 10">DSM 45913</strain>
    </source>
</reference>
<evidence type="ECO:0000256" key="3">
    <source>
        <dbReference type="ARBA" id="ARBA00022448"/>
    </source>
</evidence>
<sequence>MPELLHLAVLAGAGFLAGAVNGVAGGGSLISFPALLALGYPPLTANVTSALSTLPGYAGGLAGYRAELAQVRGRVPRLAAASVGGAACGSAVLLIAPAEHFASVVPFLVLVSVVALAAQGMVARRLARARAAGGGFGLLAAQFAVSVYGGYFAAGLGVMMLAVLGAFLAEDLHRLNALKGALSLVVGSVSALCFAAFGPVQWLPVAVMSLAGLAGGRGGVVLARRVSPGALRQLIIVVGLILSVALFLR</sequence>
<organism evidence="9 10">
    <name type="scientific">Nonomuraea muscovyensis</name>
    <dbReference type="NCBI Taxonomy" id="1124761"/>
    <lineage>
        <taxon>Bacteria</taxon>
        <taxon>Bacillati</taxon>
        <taxon>Actinomycetota</taxon>
        <taxon>Actinomycetes</taxon>
        <taxon>Streptosporangiales</taxon>
        <taxon>Streptosporangiaceae</taxon>
        <taxon>Nonomuraea</taxon>
    </lineage>
</organism>
<keyword evidence="10" id="KW-1185">Reference proteome</keyword>
<dbReference type="InterPro" id="IPR002781">
    <property type="entry name" value="TM_pro_TauE-like"/>
</dbReference>
<dbReference type="RefSeq" id="WP_185085361.1">
    <property type="nucleotide sequence ID" value="NZ_JACHJB010000002.1"/>
</dbReference>
<feature type="transmembrane region" description="Helical" evidence="8">
    <location>
        <begin position="46"/>
        <end position="66"/>
    </location>
</feature>
<feature type="transmembrane region" description="Helical" evidence="8">
    <location>
        <begin position="104"/>
        <end position="122"/>
    </location>
</feature>
<evidence type="ECO:0000256" key="5">
    <source>
        <dbReference type="ARBA" id="ARBA00022692"/>
    </source>
</evidence>
<keyword evidence="3" id="KW-0813">Transport</keyword>
<evidence type="ECO:0000256" key="1">
    <source>
        <dbReference type="ARBA" id="ARBA00004651"/>
    </source>
</evidence>
<dbReference type="AlphaFoldDB" id="A0A7X0C2M8"/>
<feature type="transmembrane region" description="Helical" evidence="8">
    <location>
        <begin position="230"/>
        <end position="248"/>
    </location>
</feature>
<dbReference type="Pfam" id="PF01925">
    <property type="entry name" value="TauE"/>
    <property type="match status" value="1"/>
</dbReference>
<evidence type="ECO:0000256" key="7">
    <source>
        <dbReference type="ARBA" id="ARBA00023136"/>
    </source>
</evidence>
<keyword evidence="5 8" id="KW-0812">Transmembrane</keyword>
<dbReference type="GO" id="GO:0005886">
    <property type="term" value="C:plasma membrane"/>
    <property type="evidence" value="ECO:0007669"/>
    <property type="project" value="UniProtKB-SubCell"/>
</dbReference>
<keyword evidence="4 8" id="KW-1003">Cell membrane</keyword>
<keyword evidence="6 8" id="KW-1133">Transmembrane helix</keyword>
<dbReference type="PANTHER" id="PTHR30269">
    <property type="entry name" value="TRANSMEMBRANE PROTEIN YFCA"/>
    <property type="match status" value="1"/>
</dbReference>
<evidence type="ECO:0000256" key="6">
    <source>
        <dbReference type="ARBA" id="ARBA00022989"/>
    </source>
</evidence>
<accession>A0A7X0C2M8</accession>
<evidence type="ECO:0000256" key="4">
    <source>
        <dbReference type="ARBA" id="ARBA00022475"/>
    </source>
</evidence>
<keyword evidence="7 8" id="KW-0472">Membrane</keyword>
<protein>
    <recommendedName>
        <fullName evidence="8">Probable membrane transporter protein</fullName>
    </recommendedName>
</protein>
<evidence type="ECO:0000313" key="10">
    <source>
        <dbReference type="Proteomes" id="UP000583800"/>
    </source>
</evidence>
<dbReference type="EMBL" id="JACHJB010000002">
    <property type="protein sequence ID" value="MBB6347410.1"/>
    <property type="molecule type" value="Genomic_DNA"/>
</dbReference>